<gene>
    <name evidence="1" type="ORF">GYMLUDRAFT_1024574</name>
</gene>
<name>A0A0D0C7Y2_9AGAR</name>
<dbReference type="AlphaFoldDB" id="A0A0D0C7Y2"/>
<proteinExistence type="predicted"/>
<accession>A0A0D0C7Y2</accession>
<keyword evidence="2" id="KW-1185">Reference proteome</keyword>
<protein>
    <submittedName>
        <fullName evidence="1">Uncharacterized protein</fullName>
    </submittedName>
</protein>
<sequence>NAIATICDWLLNFQSATSQMSTTPKPMLSSMHSTFRGLQRTLQDKLKQLPADVPPELVHGLTAAHQKLSNYYYKYNQSPFYIWAACRKLKKDYTHDSDLLIYLETQKEALSEYFNEFYPPGPSKSSSIQSLAPMDNTSHWSRIINFSAYDQGSDNEEDGDELDHSAVAVERIFSGGQDTISLHHSSLKPGTIRVLMLYKYQLRLKRKALEEAVKSAMDL</sequence>
<reference evidence="1 2" key="1">
    <citation type="submission" date="2014-04" db="EMBL/GenBank/DDBJ databases">
        <title>Evolutionary Origins and Diversification of the Mycorrhizal Mutualists.</title>
        <authorList>
            <consortium name="DOE Joint Genome Institute"/>
            <consortium name="Mycorrhizal Genomics Consortium"/>
            <person name="Kohler A."/>
            <person name="Kuo A."/>
            <person name="Nagy L.G."/>
            <person name="Floudas D."/>
            <person name="Copeland A."/>
            <person name="Barry K.W."/>
            <person name="Cichocki N."/>
            <person name="Veneault-Fourrey C."/>
            <person name="LaButti K."/>
            <person name="Lindquist E.A."/>
            <person name="Lipzen A."/>
            <person name="Lundell T."/>
            <person name="Morin E."/>
            <person name="Murat C."/>
            <person name="Riley R."/>
            <person name="Ohm R."/>
            <person name="Sun H."/>
            <person name="Tunlid A."/>
            <person name="Henrissat B."/>
            <person name="Grigoriev I.V."/>
            <person name="Hibbett D.S."/>
            <person name="Martin F."/>
        </authorList>
    </citation>
    <scope>NUCLEOTIDE SEQUENCE [LARGE SCALE GENOMIC DNA]</scope>
    <source>
        <strain evidence="1 2">FD-317 M1</strain>
    </source>
</reference>
<evidence type="ECO:0000313" key="1">
    <source>
        <dbReference type="EMBL" id="KIK54017.1"/>
    </source>
</evidence>
<dbReference type="Proteomes" id="UP000053593">
    <property type="component" value="Unassembled WGS sequence"/>
</dbReference>
<feature type="non-terminal residue" evidence="1">
    <location>
        <position position="1"/>
    </location>
</feature>
<dbReference type="OrthoDB" id="1607513at2759"/>
<organism evidence="1 2">
    <name type="scientific">Collybiopsis luxurians FD-317 M1</name>
    <dbReference type="NCBI Taxonomy" id="944289"/>
    <lineage>
        <taxon>Eukaryota</taxon>
        <taxon>Fungi</taxon>
        <taxon>Dikarya</taxon>
        <taxon>Basidiomycota</taxon>
        <taxon>Agaricomycotina</taxon>
        <taxon>Agaricomycetes</taxon>
        <taxon>Agaricomycetidae</taxon>
        <taxon>Agaricales</taxon>
        <taxon>Marasmiineae</taxon>
        <taxon>Omphalotaceae</taxon>
        <taxon>Collybiopsis</taxon>
        <taxon>Collybiopsis luxurians</taxon>
    </lineage>
</organism>
<dbReference type="HOGENOM" id="CLU_009123_4_4_1"/>
<evidence type="ECO:0000313" key="2">
    <source>
        <dbReference type="Proteomes" id="UP000053593"/>
    </source>
</evidence>
<dbReference type="EMBL" id="KN834821">
    <property type="protein sequence ID" value="KIK54017.1"/>
    <property type="molecule type" value="Genomic_DNA"/>
</dbReference>